<dbReference type="CDD" id="cd00093">
    <property type="entry name" value="HTH_XRE"/>
    <property type="match status" value="1"/>
</dbReference>
<evidence type="ECO:0000259" key="2">
    <source>
        <dbReference type="PROSITE" id="PS50943"/>
    </source>
</evidence>
<dbReference type="InterPro" id="IPR010982">
    <property type="entry name" value="Lambda_DNA-bd_dom_sf"/>
</dbReference>
<dbReference type="AlphaFoldDB" id="A0AAX3W143"/>
<accession>A0AAX3W143</accession>
<sequence length="112" mass="12866">MTNFPENLSRLRKSYGLTLTELANRLNNKYDIKFSKASIDRWEKGTTSPSMSHASALADYFEVTLDQLSGRDKIEIRRPNTMASHLEGELDEEDVEYILGLIERLKKENKGD</sequence>
<dbReference type="SUPFAM" id="SSF47413">
    <property type="entry name" value="lambda repressor-like DNA-binding domains"/>
    <property type="match status" value="1"/>
</dbReference>
<reference evidence="3" key="1">
    <citation type="journal article" date="2023" name="Antibiotics">
        <title>Prevalence and Molecular Characterization of Methicillin-Resistant Staphylococci (MRS) and Mammaliicocci (MRM) in Dromedary Camels from Algeria: First Detection of SCCmec-mecC Hybrid in Methicillin-Resistant Mammaliicoccus lentus.</title>
        <authorList>
            <person name="Belhout C."/>
            <person name="Boyen F."/>
            <person name="Vereecke N."/>
            <person name="Theuns S."/>
            <person name="Taibi N."/>
            <person name="Stegger M."/>
            <person name="de la Fe-Rodriguez P.Y."/>
            <person name="Bouayad L."/>
            <person name="Elgroud R."/>
            <person name="Butaye P."/>
        </authorList>
    </citation>
    <scope>NUCLEOTIDE SEQUENCE</scope>
    <source>
        <strain evidence="3">7048</strain>
    </source>
</reference>
<dbReference type="PROSITE" id="PS50943">
    <property type="entry name" value="HTH_CROC1"/>
    <property type="match status" value="1"/>
</dbReference>
<dbReference type="Gene3D" id="1.10.260.40">
    <property type="entry name" value="lambda repressor-like DNA-binding domains"/>
    <property type="match status" value="1"/>
</dbReference>
<dbReference type="Pfam" id="PF01381">
    <property type="entry name" value="HTH_3"/>
    <property type="match status" value="1"/>
</dbReference>
<dbReference type="GO" id="GO:0003677">
    <property type="term" value="F:DNA binding"/>
    <property type="evidence" value="ECO:0007669"/>
    <property type="project" value="UniProtKB-KW"/>
</dbReference>
<dbReference type="Proteomes" id="UP001223261">
    <property type="component" value="Chromosome"/>
</dbReference>
<evidence type="ECO:0000313" key="4">
    <source>
        <dbReference type="Proteomes" id="UP001223261"/>
    </source>
</evidence>
<dbReference type="InterPro" id="IPR001387">
    <property type="entry name" value="Cro/C1-type_HTH"/>
</dbReference>
<dbReference type="PANTHER" id="PTHR46558">
    <property type="entry name" value="TRACRIPTIONAL REGULATORY PROTEIN-RELATED-RELATED"/>
    <property type="match status" value="1"/>
</dbReference>
<evidence type="ECO:0000313" key="3">
    <source>
        <dbReference type="EMBL" id="WHI59038.1"/>
    </source>
</evidence>
<protein>
    <submittedName>
        <fullName evidence="3">Helix-turn-helix transcriptional regulator</fullName>
    </submittedName>
</protein>
<keyword evidence="1" id="KW-0238">DNA-binding</keyword>
<evidence type="ECO:0000256" key="1">
    <source>
        <dbReference type="ARBA" id="ARBA00023125"/>
    </source>
</evidence>
<dbReference type="PANTHER" id="PTHR46558:SF11">
    <property type="entry name" value="HTH-TYPE TRANSCRIPTIONAL REGULATOR XRE"/>
    <property type="match status" value="1"/>
</dbReference>
<proteinExistence type="predicted"/>
<gene>
    <name evidence="3" type="ORF">PYH69_09740</name>
</gene>
<dbReference type="SMART" id="SM00530">
    <property type="entry name" value="HTH_XRE"/>
    <property type="match status" value="1"/>
</dbReference>
<dbReference type="EMBL" id="CP118848">
    <property type="protein sequence ID" value="WHI59038.1"/>
    <property type="molecule type" value="Genomic_DNA"/>
</dbReference>
<dbReference type="RefSeq" id="WP_282861811.1">
    <property type="nucleotide sequence ID" value="NZ_CP118848.1"/>
</dbReference>
<organism evidence="3 4">
    <name type="scientific">Mammaliicoccus lentus</name>
    <name type="common">Staphylococcus lentus</name>
    <dbReference type="NCBI Taxonomy" id="42858"/>
    <lineage>
        <taxon>Bacteria</taxon>
        <taxon>Bacillati</taxon>
        <taxon>Bacillota</taxon>
        <taxon>Bacilli</taxon>
        <taxon>Bacillales</taxon>
        <taxon>Staphylococcaceae</taxon>
        <taxon>Mammaliicoccus</taxon>
    </lineage>
</organism>
<name>A0AAX3W143_MAMLE</name>
<feature type="domain" description="HTH cro/C1-type" evidence="2">
    <location>
        <begin position="8"/>
        <end position="68"/>
    </location>
</feature>